<dbReference type="Pfam" id="PF02518">
    <property type="entry name" value="HATPase_c"/>
    <property type="match status" value="1"/>
</dbReference>
<protein>
    <recommendedName>
        <fullName evidence="2">histidine kinase</fullName>
        <ecNumber evidence="2">2.7.13.3</ecNumber>
    </recommendedName>
</protein>
<dbReference type="PROSITE" id="PS50109">
    <property type="entry name" value="HIS_KIN"/>
    <property type="match status" value="1"/>
</dbReference>
<accession>A0ABT2YGJ4</accession>
<keyword evidence="10" id="KW-1185">Reference proteome</keyword>
<keyword evidence="5" id="KW-0418">Kinase</keyword>
<dbReference type="CDD" id="cd00130">
    <property type="entry name" value="PAS"/>
    <property type="match status" value="4"/>
</dbReference>
<dbReference type="EC" id="2.7.13.3" evidence="2"/>
<dbReference type="SMART" id="SM00091">
    <property type="entry name" value="PAS"/>
    <property type="match status" value="4"/>
</dbReference>
<dbReference type="InterPro" id="IPR013767">
    <property type="entry name" value="PAS_fold"/>
</dbReference>
<evidence type="ECO:0000259" key="8">
    <source>
        <dbReference type="PROSITE" id="PS50113"/>
    </source>
</evidence>
<keyword evidence="3" id="KW-0597">Phosphoprotein</keyword>
<comment type="catalytic activity">
    <reaction evidence="1">
        <text>ATP + protein L-histidine = ADP + protein N-phospho-L-histidine.</text>
        <dbReference type="EC" id="2.7.13.3"/>
    </reaction>
</comment>
<evidence type="ECO:0000256" key="5">
    <source>
        <dbReference type="ARBA" id="ARBA00022777"/>
    </source>
</evidence>
<dbReference type="InterPro" id="IPR000014">
    <property type="entry name" value="PAS"/>
</dbReference>
<dbReference type="Pfam" id="PF13426">
    <property type="entry name" value="PAS_9"/>
    <property type="match status" value="1"/>
</dbReference>
<dbReference type="InterPro" id="IPR036890">
    <property type="entry name" value="HATPase_C_sf"/>
</dbReference>
<evidence type="ECO:0000256" key="3">
    <source>
        <dbReference type="ARBA" id="ARBA00022553"/>
    </source>
</evidence>
<dbReference type="Gene3D" id="3.30.565.10">
    <property type="entry name" value="Histidine kinase-like ATPase, C-terminal domain"/>
    <property type="match status" value="1"/>
</dbReference>
<dbReference type="Gene3D" id="2.10.70.100">
    <property type="match status" value="1"/>
</dbReference>
<dbReference type="InterPro" id="IPR011495">
    <property type="entry name" value="Sig_transdc_His_kin_sub2_dim/P"/>
</dbReference>
<dbReference type="SUPFAM" id="SSF55785">
    <property type="entry name" value="PYP-like sensor domain (PAS domain)"/>
    <property type="match status" value="4"/>
</dbReference>
<dbReference type="Pfam" id="PF07568">
    <property type="entry name" value="HisKA_2"/>
    <property type="match status" value="1"/>
</dbReference>
<feature type="domain" description="Histidine kinase" evidence="6">
    <location>
        <begin position="601"/>
        <end position="803"/>
    </location>
</feature>
<dbReference type="Gene3D" id="3.30.450.20">
    <property type="entry name" value="PAS domain"/>
    <property type="match status" value="4"/>
</dbReference>
<dbReference type="RefSeq" id="WP_263571764.1">
    <property type="nucleotide sequence ID" value="NZ_JAJIRN010000006.1"/>
</dbReference>
<feature type="domain" description="PAC" evidence="8">
    <location>
        <begin position="538"/>
        <end position="590"/>
    </location>
</feature>
<dbReference type="InterPro" id="IPR052162">
    <property type="entry name" value="Sensor_kinase/Photoreceptor"/>
</dbReference>
<evidence type="ECO:0000256" key="2">
    <source>
        <dbReference type="ARBA" id="ARBA00012438"/>
    </source>
</evidence>
<dbReference type="SMART" id="SM00387">
    <property type="entry name" value="HATPase_c"/>
    <property type="match status" value="1"/>
</dbReference>
<reference evidence="9 10" key="1">
    <citation type="submission" date="2021-11" db="EMBL/GenBank/DDBJ databases">
        <authorList>
            <person name="Liang Q."/>
            <person name="Mou H."/>
            <person name="Liu Z."/>
        </authorList>
    </citation>
    <scope>NUCLEOTIDE SEQUENCE [LARGE SCALE GENOMIC DNA]</scope>
    <source>
        <strain evidence="9 10">CHU3</strain>
    </source>
</reference>
<dbReference type="PANTHER" id="PTHR43304">
    <property type="entry name" value="PHYTOCHROME-LIKE PROTEIN CPH1"/>
    <property type="match status" value="1"/>
</dbReference>
<dbReference type="InterPro" id="IPR005467">
    <property type="entry name" value="His_kinase_dom"/>
</dbReference>
<feature type="domain" description="PAS" evidence="7">
    <location>
        <begin position="205"/>
        <end position="256"/>
    </location>
</feature>
<dbReference type="PROSITE" id="PS50113">
    <property type="entry name" value="PAC"/>
    <property type="match status" value="2"/>
</dbReference>
<proteinExistence type="predicted"/>
<dbReference type="Proteomes" id="UP001209701">
    <property type="component" value="Unassembled WGS sequence"/>
</dbReference>
<dbReference type="InterPro" id="IPR013655">
    <property type="entry name" value="PAS_fold_3"/>
</dbReference>
<dbReference type="InterPro" id="IPR003594">
    <property type="entry name" value="HATPase_dom"/>
</dbReference>
<keyword evidence="4" id="KW-0808">Transferase</keyword>
<dbReference type="NCBIfam" id="TIGR00229">
    <property type="entry name" value="sensory_box"/>
    <property type="match status" value="4"/>
</dbReference>
<dbReference type="InterPro" id="IPR000700">
    <property type="entry name" value="PAS-assoc_C"/>
</dbReference>
<dbReference type="InterPro" id="IPR035965">
    <property type="entry name" value="PAS-like_dom_sf"/>
</dbReference>
<dbReference type="EMBL" id="JAJIRN010000006">
    <property type="protein sequence ID" value="MCV2369167.1"/>
    <property type="molecule type" value="Genomic_DNA"/>
</dbReference>
<evidence type="ECO:0000259" key="6">
    <source>
        <dbReference type="PROSITE" id="PS50109"/>
    </source>
</evidence>
<dbReference type="PANTHER" id="PTHR43304:SF1">
    <property type="entry name" value="PAC DOMAIN-CONTAINING PROTEIN"/>
    <property type="match status" value="1"/>
</dbReference>
<sequence>MSTNNHQQENSNSALQVDPANAASVLRQRAEAILQERADKLQPQSPEMIKLALHELQLRQIELELRNEELRQAKDQAGYVDLYDSAPVGYCTISENGVIQQANLTMATLLGVARNALIKQPIKKFMFGQNSDIYDLMQQKLLKTGEPNACELRVIKSNGDQHWVHFAATVAQDENGGVLLHVVISSIDELKRAQVLALFQAQIKAARRIQGLVDGSMDAIISIDANMDVVLYNPAAAETFGVPVEEAMGRSIEQFIPSRFREVHSKHVHAFGEQSQTTRRMGNLGQLVGLRSNGEEFPIEASISFIEIDGEKVYTVILRDITKRKKTEENLRESEYRWRFAIEGSGDGLWDWDIQNNHVFYSARWLAMLGLENEAAGRDPHVWSSHLHPEDKSRVLAQVQAHLDAQTPHYANEHRVICKDGSTKWMLGRGLVVQRDDEGRPLRMIGTNSDVTERKEAEAVLQEKERLLLESQRIARIGSWSWAFTGPIKWTDETYRVYGVSPKTFIPTIEALVNLIHPEDRPTMKEWVRACGAGEQPAELEFRCVWPDGTVRLLSGRGGRIDDAENRPTHIVGTVQDITERKRTEVDLQQSLLDKDALLKEVHHRVKNNLQVINSLLRLEAGRSLVADTKEVLGYMRGRIRTMAELHESLYRSGTFASVDLGVFLSRVATQAFKTQELHRDAVRLTLSLGSVQSCMDQATAAGLLLNELIANCLKHAFPEGRAGEVSVALQPASDQGNPPDGRWCLGVSDTGVGLAPDFDNKRKASLGLQLVTDLSQQLGGTLVIDAVPGAGARFSVVFAVQAPAALVMPP</sequence>
<comment type="caution">
    <text evidence="9">The sequence shown here is derived from an EMBL/GenBank/DDBJ whole genome shotgun (WGS) entry which is preliminary data.</text>
</comment>
<dbReference type="Pfam" id="PF08447">
    <property type="entry name" value="PAS_3"/>
    <property type="match status" value="2"/>
</dbReference>
<evidence type="ECO:0000313" key="9">
    <source>
        <dbReference type="EMBL" id="MCV2369167.1"/>
    </source>
</evidence>
<evidence type="ECO:0000259" key="7">
    <source>
        <dbReference type="PROSITE" id="PS50112"/>
    </source>
</evidence>
<dbReference type="InterPro" id="IPR001610">
    <property type="entry name" value="PAC"/>
</dbReference>
<dbReference type="SUPFAM" id="SSF55874">
    <property type="entry name" value="ATPase domain of HSP90 chaperone/DNA topoisomerase II/histidine kinase"/>
    <property type="match status" value="1"/>
</dbReference>
<organism evidence="9 10">
    <name type="scientific">Roseateles oligotrophus</name>
    <dbReference type="NCBI Taxonomy" id="1769250"/>
    <lineage>
        <taxon>Bacteria</taxon>
        <taxon>Pseudomonadati</taxon>
        <taxon>Pseudomonadota</taxon>
        <taxon>Betaproteobacteria</taxon>
        <taxon>Burkholderiales</taxon>
        <taxon>Sphaerotilaceae</taxon>
        <taxon>Roseateles</taxon>
    </lineage>
</organism>
<dbReference type="SMART" id="SM00086">
    <property type="entry name" value="PAC"/>
    <property type="match status" value="4"/>
</dbReference>
<gene>
    <name evidence="9" type="ORF">LNV07_13865</name>
</gene>
<dbReference type="Pfam" id="PF00989">
    <property type="entry name" value="PAS"/>
    <property type="match status" value="1"/>
</dbReference>
<dbReference type="PROSITE" id="PS50112">
    <property type="entry name" value="PAS"/>
    <property type="match status" value="1"/>
</dbReference>
<feature type="domain" description="PAC" evidence="8">
    <location>
        <begin position="410"/>
        <end position="463"/>
    </location>
</feature>
<evidence type="ECO:0000256" key="4">
    <source>
        <dbReference type="ARBA" id="ARBA00022679"/>
    </source>
</evidence>
<evidence type="ECO:0000313" key="10">
    <source>
        <dbReference type="Proteomes" id="UP001209701"/>
    </source>
</evidence>
<name>A0ABT2YGJ4_9BURK</name>
<evidence type="ECO:0000256" key="1">
    <source>
        <dbReference type="ARBA" id="ARBA00000085"/>
    </source>
</evidence>